<reference evidence="2" key="1">
    <citation type="submission" date="2020-05" db="EMBL/GenBank/DDBJ databases">
        <authorList>
            <person name="Chiriac C."/>
            <person name="Salcher M."/>
            <person name="Ghai R."/>
            <person name="Kavagutti S V."/>
        </authorList>
    </citation>
    <scope>NUCLEOTIDE SEQUENCE</scope>
</reference>
<organism evidence="2">
    <name type="scientific">freshwater metagenome</name>
    <dbReference type="NCBI Taxonomy" id="449393"/>
    <lineage>
        <taxon>unclassified sequences</taxon>
        <taxon>metagenomes</taxon>
        <taxon>ecological metagenomes</taxon>
    </lineage>
</organism>
<dbReference type="AlphaFoldDB" id="A0A6J7ETN9"/>
<gene>
    <name evidence="2" type="ORF">UFOPK3472_01002</name>
</gene>
<dbReference type="InterPro" id="IPR005509">
    <property type="entry name" value="AfsA_hotdog_dom"/>
</dbReference>
<dbReference type="EMBL" id="CAFBLX010000047">
    <property type="protein sequence ID" value="CAB4884445.1"/>
    <property type="molecule type" value="Genomic_DNA"/>
</dbReference>
<feature type="domain" description="A-factor biosynthesis hotdog" evidence="1">
    <location>
        <begin position="214"/>
        <end position="305"/>
    </location>
</feature>
<accession>A0A6J7ETN9</accession>
<feature type="domain" description="A-factor biosynthesis hotdog" evidence="1">
    <location>
        <begin position="47"/>
        <end position="178"/>
    </location>
</feature>
<evidence type="ECO:0000313" key="2">
    <source>
        <dbReference type="EMBL" id="CAB4884445.1"/>
    </source>
</evidence>
<sequence>MPVLSVSRDILFVRSGTLGSAGKKTDRSGLRGFEVSLSYASTVPRQLVHRRSPADVLLTDYETVDGMHRAAVQLPTSHRMFVPVRRTHDSLMIAEALRQAVSLFCHVEHDVPLDHVVYIEHVRFDILDLLSVDNIDDSLVAESITTDRTFEDESLDNLKLSARLLNRGQVVASGTASVRPIGPDVYSKVRKPTMADPHFRYLPAGTEVVEPAGVGRLDPSDVVLARHTSDGTLVVAPDPRNLAMFDHSVEYLPGVTMLEAARQALRLATGCVGLDFTSLEVRFLGFAEWANPCTVIVDSDTTDGIHRIQFEHDGVVLSAMSVTATPEPWLPLSDRSSR</sequence>
<protein>
    <submittedName>
        <fullName evidence="2">Unannotated protein</fullName>
    </submittedName>
</protein>
<name>A0A6J7ETN9_9ZZZZ</name>
<proteinExistence type="predicted"/>
<evidence type="ECO:0000259" key="1">
    <source>
        <dbReference type="Pfam" id="PF03756"/>
    </source>
</evidence>
<dbReference type="Pfam" id="PF03756">
    <property type="entry name" value="AfsA"/>
    <property type="match status" value="2"/>
</dbReference>